<sequence>MSSPRGAGHDPNTSWHLDAVVRVDGEPIMAKDSKGRETKTWHVEGLAKNTDDFRDKTKKWEESERRKRDNLAATTPVPTSASIVEGSSGPVKRLARAIGRFNIKRPSSDGGGNTGLNKKGKRVPPNIERDEITESNPWALWLPPIPKGKNKKDKGVNG</sequence>
<evidence type="ECO:0000256" key="1">
    <source>
        <dbReference type="SAM" id="MobiDB-lite"/>
    </source>
</evidence>
<evidence type="ECO:0000313" key="2">
    <source>
        <dbReference type="EMBL" id="KAF9783966.1"/>
    </source>
</evidence>
<feature type="compositionally biased region" description="Basic and acidic residues" evidence="1">
    <location>
        <begin position="49"/>
        <end position="70"/>
    </location>
</feature>
<evidence type="ECO:0000313" key="3">
    <source>
        <dbReference type="Proteomes" id="UP000736335"/>
    </source>
</evidence>
<dbReference type="EMBL" id="WIUZ02000009">
    <property type="protein sequence ID" value="KAF9783966.1"/>
    <property type="molecule type" value="Genomic_DNA"/>
</dbReference>
<feature type="compositionally biased region" description="Polar residues" evidence="1">
    <location>
        <begin position="72"/>
        <end position="82"/>
    </location>
</feature>
<keyword evidence="3" id="KW-1185">Reference proteome</keyword>
<proteinExistence type="predicted"/>
<reference evidence="2" key="1">
    <citation type="journal article" date="2020" name="Nat. Commun.">
        <title>Large-scale genome sequencing of mycorrhizal fungi provides insights into the early evolution of symbiotic traits.</title>
        <authorList>
            <person name="Miyauchi S."/>
            <person name="Kiss E."/>
            <person name="Kuo A."/>
            <person name="Drula E."/>
            <person name="Kohler A."/>
            <person name="Sanchez-Garcia M."/>
            <person name="Morin E."/>
            <person name="Andreopoulos B."/>
            <person name="Barry K.W."/>
            <person name="Bonito G."/>
            <person name="Buee M."/>
            <person name="Carver A."/>
            <person name="Chen C."/>
            <person name="Cichocki N."/>
            <person name="Clum A."/>
            <person name="Culley D."/>
            <person name="Crous P.W."/>
            <person name="Fauchery L."/>
            <person name="Girlanda M."/>
            <person name="Hayes R.D."/>
            <person name="Keri Z."/>
            <person name="LaButti K."/>
            <person name="Lipzen A."/>
            <person name="Lombard V."/>
            <person name="Magnuson J."/>
            <person name="Maillard F."/>
            <person name="Murat C."/>
            <person name="Nolan M."/>
            <person name="Ohm R.A."/>
            <person name="Pangilinan J."/>
            <person name="Pereira M.F."/>
            <person name="Perotto S."/>
            <person name="Peter M."/>
            <person name="Pfister S."/>
            <person name="Riley R."/>
            <person name="Sitrit Y."/>
            <person name="Stielow J.B."/>
            <person name="Szollosi G."/>
            <person name="Zifcakova L."/>
            <person name="Stursova M."/>
            <person name="Spatafora J.W."/>
            <person name="Tedersoo L."/>
            <person name="Vaario L.M."/>
            <person name="Yamada A."/>
            <person name="Yan M."/>
            <person name="Wang P."/>
            <person name="Xu J."/>
            <person name="Bruns T."/>
            <person name="Baldrian P."/>
            <person name="Vilgalys R."/>
            <person name="Dunand C."/>
            <person name="Henrissat B."/>
            <person name="Grigoriev I.V."/>
            <person name="Hibbett D."/>
            <person name="Nagy L.G."/>
            <person name="Martin F.M."/>
        </authorList>
    </citation>
    <scope>NUCLEOTIDE SEQUENCE</scope>
    <source>
        <strain evidence="2">UH-Tt-Lm1</strain>
    </source>
</reference>
<name>A0A9P6HCU2_9AGAM</name>
<protein>
    <submittedName>
        <fullName evidence="2">Uncharacterized protein</fullName>
    </submittedName>
</protein>
<feature type="compositionally biased region" description="Basic and acidic residues" evidence="1">
    <location>
        <begin position="28"/>
        <end position="42"/>
    </location>
</feature>
<feature type="region of interest" description="Disordered" evidence="1">
    <location>
        <begin position="28"/>
        <end position="89"/>
    </location>
</feature>
<dbReference type="AlphaFoldDB" id="A0A9P6HCU2"/>
<accession>A0A9P6HCU2</accession>
<organism evidence="2 3">
    <name type="scientific">Thelephora terrestris</name>
    <dbReference type="NCBI Taxonomy" id="56493"/>
    <lineage>
        <taxon>Eukaryota</taxon>
        <taxon>Fungi</taxon>
        <taxon>Dikarya</taxon>
        <taxon>Basidiomycota</taxon>
        <taxon>Agaricomycotina</taxon>
        <taxon>Agaricomycetes</taxon>
        <taxon>Thelephorales</taxon>
        <taxon>Thelephoraceae</taxon>
        <taxon>Thelephora</taxon>
    </lineage>
</organism>
<feature type="region of interest" description="Disordered" evidence="1">
    <location>
        <begin position="103"/>
        <end position="158"/>
    </location>
</feature>
<comment type="caution">
    <text evidence="2">The sequence shown here is derived from an EMBL/GenBank/DDBJ whole genome shotgun (WGS) entry which is preliminary data.</text>
</comment>
<gene>
    <name evidence="2" type="ORF">BJ322DRAFT_1067791</name>
</gene>
<dbReference type="Proteomes" id="UP000736335">
    <property type="component" value="Unassembled WGS sequence"/>
</dbReference>
<reference evidence="2" key="2">
    <citation type="submission" date="2020-11" db="EMBL/GenBank/DDBJ databases">
        <authorList>
            <consortium name="DOE Joint Genome Institute"/>
            <person name="Kuo A."/>
            <person name="Miyauchi S."/>
            <person name="Kiss E."/>
            <person name="Drula E."/>
            <person name="Kohler A."/>
            <person name="Sanchez-Garcia M."/>
            <person name="Andreopoulos B."/>
            <person name="Barry K.W."/>
            <person name="Bonito G."/>
            <person name="Buee M."/>
            <person name="Carver A."/>
            <person name="Chen C."/>
            <person name="Cichocki N."/>
            <person name="Clum A."/>
            <person name="Culley D."/>
            <person name="Crous P.W."/>
            <person name="Fauchery L."/>
            <person name="Girlanda M."/>
            <person name="Hayes R."/>
            <person name="Keri Z."/>
            <person name="Labutti K."/>
            <person name="Lipzen A."/>
            <person name="Lombard V."/>
            <person name="Magnuson J."/>
            <person name="Maillard F."/>
            <person name="Morin E."/>
            <person name="Murat C."/>
            <person name="Nolan M."/>
            <person name="Ohm R."/>
            <person name="Pangilinan J."/>
            <person name="Pereira M."/>
            <person name="Perotto S."/>
            <person name="Peter M."/>
            <person name="Riley R."/>
            <person name="Sitrit Y."/>
            <person name="Stielow B."/>
            <person name="Szollosi G."/>
            <person name="Zifcakova L."/>
            <person name="Stursova M."/>
            <person name="Spatafora J.W."/>
            <person name="Tedersoo L."/>
            <person name="Vaario L.-M."/>
            <person name="Yamada A."/>
            <person name="Yan M."/>
            <person name="Wang P."/>
            <person name="Xu J."/>
            <person name="Bruns T."/>
            <person name="Baldrian P."/>
            <person name="Vilgalys R."/>
            <person name="Henrissat B."/>
            <person name="Grigoriev I.V."/>
            <person name="Hibbett D."/>
            <person name="Nagy L.G."/>
            <person name="Martin F.M."/>
        </authorList>
    </citation>
    <scope>NUCLEOTIDE SEQUENCE</scope>
    <source>
        <strain evidence="2">UH-Tt-Lm1</strain>
    </source>
</reference>